<dbReference type="InterPro" id="IPR024337">
    <property type="entry name" value="tRNA_splic_suSen54"/>
</dbReference>
<feature type="region of interest" description="Disordered" evidence="3">
    <location>
        <begin position="847"/>
        <end position="878"/>
    </location>
</feature>
<keyword evidence="5" id="KW-0378">Hydrolase</keyword>
<keyword evidence="5" id="KW-0255">Endonuclease</keyword>
<dbReference type="OrthoDB" id="408683at2759"/>
<feature type="compositionally biased region" description="Basic and acidic residues" evidence="3">
    <location>
        <begin position="45"/>
        <end position="57"/>
    </location>
</feature>
<dbReference type="PANTHER" id="PTHR21027">
    <property type="entry name" value="TRNA-SPLICING ENDONUCLEASE SUBUNIT SEN54"/>
    <property type="match status" value="1"/>
</dbReference>
<dbReference type="GO" id="GO:0000214">
    <property type="term" value="C:tRNA-intron endonuclease complex"/>
    <property type="evidence" value="ECO:0007669"/>
    <property type="project" value="TreeGrafter"/>
</dbReference>
<reference evidence="5 6" key="1">
    <citation type="journal article" date="2012" name="BMC Genomics">
        <title>Sequencing the genome of Marssonina brunnea reveals fungus-poplar co-evolution.</title>
        <authorList>
            <person name="Zhu S."/>
            <person name="Cao Y.-Z."/>
            <person name="Jiang C."/>
            <person name="Tan B.-Y."/>
            <person name="Wang Z."/>
            <person name="Feng S."/>
            <person name="Zhang L."/>
            <person name="Su X.-H."/>
            <person name="Brejova B."/>
            <person name="Vinar T."/>
            <person name="Xu M."/>
            <person name="Wang M.-X."/>
            <person name="Zhang S.-G."/>
            <person name="Huang M.-R."/>
            <person name="Wu R."/>
            <person name="Zhou Y."/>
        </authorList>
    </citation>
    <scope>NUCLEOTIDE SEQUENCE [LARGE SCALE GENOMIC DNA]</scope>
    <source>
        <strain evidence="5 6">MB_m1</strain>
    </source>
</reference>
<evidence type="ECO:0000313" key="5">
    <source>
        <dbReference type="EMBL" id="EKD12213.1"/>
    </source>
</evidence>
<feature type="region of interest" description="Disordered" evidence="3">
    <location>
        <begin position="1"/>
        <end position="62"/>
    </location>
</feature>
<dbReference type="eggNOG" id="KOG4772">
    <property type="taxonomic scope" value="Eukaryota"/>
</dbReference>
<evidence type="ECO:0000256" key="2">
    <source>
        <dbReference type="ARBA" id="ARBA00022694"/>
    </source>
</evidence>
<dbReference type="InterPro" id="IPR024336">
    <property type="entry name" value="tRNA_splic_suSen54_N"/>
</dbReference>
<dbReference type="KEGG" id="mbe:MBM_09534"/>
<feature type="region of interest" description="Disordered" evidence="3">
    <location>
        <begin position="438"/>
        <end position="478"/>
    </location>
</feature>
<protein>
    <submittedName>
        <fullName evidence="5">tRNA splicing endonuclease subunit</fullName>
    </submittedName>
</protein>
<dbReference type="HOGENOM" id="CLU_274069_0_0_1"/>
<organism evidence="5 6">
    <name type="scientific">Marssonina brunnea f. sp. multigermtubi (strain MB_m1)</name>
    <name type="common">Marssonina leaf spot fungus</name>
    <dbReference type="NCBI Taxonomy" id="1072389"/>
    <lineage>
        <taxon>Eukaryota</taxon>
        <taxon>Fungi</taxon>
        <taxon>Dikarya</taxon>
        <taxon>Ascomycota</taxon>
        <taxon>Pezizomycotina</taxon>
        <taxon>Leotiomycetes</taxon>
        <taxon>Helotiales</taxon>
        <taxon>Drepanopezizaceae</taxon>
        <taxon>Drepanopeziza</taxon>
    </lineage>
</organism>
<keyword evidence="6" id="KW-1185">Reference proteome</keyword>
<evidence type="ECO:0000259" key="4">
    <source>
        <dbReference type="Pfam" id="PF12928"/>
    </source>
</evidence>
<feature type="domain" description="tRNA-splicing endonuclease subunit Sen54 N-terminal" evidence="4">
    <location>
        <begin position="71"/>
        <end position="161"/>
    </location>
</feature>
<keyword evidence="2" id="KW-0819">tRNA processing</keyword>
<dbReference type="GO" id="GO:0004519">
    <property type="term" value="F:endonuclease activity"/>
    <property type="evidence" value="ECO:0007669"/>
    <property type="project" value="UniProtKB-KW"/>
</dbReference>
<sequence length="1171" mass="130810">MADADEDAALAANYIHSAEDHDPSDETQDFRFLASLNSRSGQLPKRGDKDFEPHGTKQQDGILETSREAMHDALNYTRIHQAKNYSRGFYYGEEGLSRDEAVPKDWTQGLHDDHVVVLESFYGQVIKSLGTSTKGKHRASIWLLPEEALFLVERGSLDLWWPTRSSFNGVIEDPAEDTENEDIDKDVEAEAERELEVPMSLQAAYAIFIGNDDERGKVSLERYQTYAHLKRAGYIVRRAPEWDPSKAGQISSHEVVASGESPNIFHWLFGRIFAAKEIDHSGSGSLVKPGMYRSYNSIYKQIAIIPRHKPSPVPSDLAPPPEHPYRVVFWVWKATKSMTFTKSNPGQPDFRIAVVDARSRSLPSLTEMTSLLESTPWDPPNMTIPAFDGPGKVYQRLKHGWRNVILAVIDQGVISYLRLGEVAFGEERIYERFDQGSAVRGGKRGGGAGRGSGRGRGRGRGRSTSTSRGRGSQEPIEDERRLMNTAYEVWLEKARAKSKESLALNSITKAEFVLYHIKRALLYVIERLPPGREGLRAGGLEGLRVEGFEAGRQSRRRLPACSLTNRLRSLVQNRMSSSLKGIRVACARSTESMERELALDSEKLLGEFVRSDTPLNDAVADNHNDADADAQANDDMANLMSTDTEKSLVVAPVVAPMVAPVVAPSMALADSSLVVNEHDETDQEIITPHSHPKRKRASTVNYDESDYGQAIKASPSADGPSKRGKVAKPIRGVIIGLWRDSDQPDDDNKHVIFGFIDIHDRLRTRIYAMNRRGEEVFGNAPTGAGGCWVTFERIIFDQHLVGLSALEIKEYVKIRSASKPEVDLEERYQSDAKAVLQAKAIVAEQEAANPTKPVAPRTSLARQSLSRQSLPRQSLQKNPSFQAVNSANTQAPQAAPGAENKPHGVLLGYWVDSNEPRLEDKHAVYGVLSETDCFRVKVQRLTRDGRYVDGNFPVGAGALWIGYKKVVFEPHLAPLSRPEVKEYCRIRQQEQDGRESEKERKANEMKAVLQARINVERGLNHGAEARFPSPEMEIRHSARSEHRVSARHQAEVEAVAEEARKEKAEARERQYAKTRQEVAMAEAIIQETAQMELKNNMKKLNKVWIAQQAATTASTAATPEAVDDDVKYHNGIKYERKQNGPFQGKLVSQAQILSIDGEDYVEYRILTKPFF</sequence>
<dbReference type="PANTHER" id="PTHR21027:SF1">
    <property type="entry name" value="TRNA-SPLICING ENDONUCLEASE SUBUNIT SEN54"/>
    <property type="match status" value="1"/>
</dbReference>
<evidence type="ECO:0000313" key="6">
    <source>
        <dbReference type="Proteomes" id="UP000006753"/>
    </source>
</evidence>
<dbReference type="EMBL" id="JH921460">
    <property type="protein sequence ID" value="EKD12213.1"/>
    <property type="molecule type" value="Genomic_DNA"/>
</dbReference>
<feature type="compositionally biased region" description="Low complexity" evidence="3">
    <location>
        <begin position="462"/>
        <end position="472"/>
    </location>
</feature>
<evidence type="ECO:0000256" key="1">
    <source>
        <dbReference type="ARBA" id="ARBA00005736"/>
    </source>
</evidence>
<dbReference type="Pfam" id="PF12928">
    <property type="entry name" value="tRNA_int_end_N2"/>
    <property type="match status" value="1"/>
</dbReference>
<evidence type="ECO:0000256" key="3">
    <source>
        <dbReference type="SAM" id="MobiDB-lite"/>
    </source>
</evidence>
<dbReference type="GO" id="GO:0000379">
    <property type="term" value="P:tRNA-type intron splice site recognition and cleavage"/>
    <property type="evidence" value="ECO:0007669"/>
    <property type="project" value="TreeGrafter"/>
</dbReference>
<dbReference type="Proteomes" id="UP000006753">
    <property type="component" value="Unassembled WGS sequence"/>
</dbReference>
<dbReference type="AlphaFoldDB" id="K1WUE3"/>
<dbReference type="InParanoid" id="K1WUE3"/>
<gene>
    <name evidence="5" type="ORF">MBM_09534</name>
</gene>
<feature type="compositionally biased region" description="Low complexity" evidence="3">
    <location>
        <begin position="857"/>
        <end position="876"/>
    </location>
</feature>
<dbReference type="STRING" id="1072389.K1WUE3"/>
<name>K1WUE3_MARBU</name>
<proteinExistence type="inferred from homology"/>
<accession>K1WUE3</accession>
<comment type="similarity">
    <text evidence="1">Belongs to the SEN54 family.</text>
</comment>
<keyword evidence="5" id="KW-0540">Nuclease</keyword>